<name>A0A1Y1RZX5_9SPIO</name>
<keyword evidence="3" id="KW-1185">Reference proteome</keyword>
<dbReference type="Gene3D" id="3.90.1720.10">
    <property type="entry name" value="endopeptidase domain like (from Nostoc punctiforme)"/>
    <property type="match status" value="1"/>
</dbReference>
<proteinExistence type="predicted"/>
<dbReference type="OrthoDB" id="370934at2"/>
<evidence type="ECO:0000313" key="2">
    <source>
        <dbReference type="EMBL" id="ORC36366.1"/>
    </source>
</evidence>
<dbReference type="InterPro" id="IPR007921">
    <property type="entry name" value="CHAP_dom"/>
</dbReference>
<accession>A0A1Y1RZX5</accession>
<dbReference type="PROSITE" id="PS51257">
    <property type="entry name" value="PROKAR_LIPOPROTEIN"/>
    <property type="match status" value="1"/>
</dbReference>
<dbReference type="Proteomes" id="UP000192343">
    <property type="component" value="Unassembled WGS sequence"/>
</dbReference>
<comment type="caution">
    <text evidence="2">The sequence shown here is derived from an EMBL/GenBank/DDBJ whole genome shotgun (WGS) entry which is preliminary data.</text>
</comment>
<dbReference type="AlphaFoldDB" id="A0A1Y1RZX5"/>
<dbReference type="STRING" id="1963862.B4O97_07065"/>
<evidence type="ECO:0000259" key="1">
    <source>
        <dbReference type="Pfam" id="PF05257"/>
    </source>
</evidence>
<gene>
    <name evidence="2" type="ORF">B4O97_07065</name>
</gene>
<dbReference type="EMBL" id="MWQY01000006">
    <property type="protein sequence ID" value="ORC36366.1"/>
    <property type="molecule type" value="Genomic_DNA"/>
</dbReference>
<dbReference type="Pfam" id="PF05257">
    <property type="entry name" value="CHAP"/>
    <property type="match status" value="1"/>
</dbReference>
<evidence type="ECO:0000313" key="3">
    <source>
        <dbReference type="Proteomes" id="UP000192343"/>
    </source>
</evidence>
<feature type="domain" description="Peptidase C51" evidence="1">
    <location>
        <begin position="71"/>
        <end position="166"/>
    </location>
</feature>
<organism evidence="2 3">
    <name type="scientific">Marispirochaeta aestuarii</name>
    <dbReference type="NCBI Taxonomy" id="1963862"/>
    <lineage>
        <taxon>Bacteria</taxon>
        <taxon>Pseudomonadati</taxon>
        <taxon>Spirochaetota</taxon>
        <taxon>Spirochaetia</taxon>
        <taxon>Spirochaetales</taxon>
        <taxon>Spirochaetaceae</taxon>
        <taxon>Marispirochaeta</taxon>
    </lineage>
</organism>
<dbReference type="InterPro" id="IPR038765">
    <property type="entry name" value="Papain-like_cys_pep_sf"/>
</dbReference>
<sequence>MRINSREASAFPAIGLLLLILSGCVSLSDSGQTLPPSALTGDELTETQIRLVEGAGKVLGARRLDIGGREYPLDCTGTIMAIYAYAGIDLQSPMRRFSGNGVTRLYRYLESLDLLYSSDTPLPGDLVFWDNTYDRNNDGKWNDTLTHVGMVVAVDGDGTVHYVHHNYRKGIVLARMNLLQPDSVVQGNKQLNSAMRMRDGKVYPLWLSSHLYRELGKGWELKS</sequence>
<reference evidence="2 3" key="1">
    <citation type="submission" date="2017-03" db="EMBL/GenBank/DDBJ databases">
        <title>Draft Genome sequence of Marispirochaeta sp. strain JC444.</title>
        <authorList>
            <person name="Shivani Y."/>
            <person name="Subhash Y."/>
            <person name="Sasikala C."/>
            <person name="Ramana C."/>
        </authorList>
    </citation>
    <scope>NUCLEOTIDE SEQUENCE [LARGE SCALE GENOMIC DNA]</scope>
    <source>
        <strain evidence="2 3">JC444</strain>
    </source>
</reference>
<dbReference type="SUPFAM" id="SSF54001">
    <property type="entry name" value="Cysteine proteinases"/>
    <property type="match status" value="1"/>
</dbReference>
<protein>
    <recommendedName>
        <fullName evidence="1">Peptidase C51 domain-containing protein</fullName>
    </recommendedName>
</protein>